<name>A0A9P5Z506_9AGAR</name>
<feature type="domain" description="DnaJ homologue subfamily C member 28 conserved" evidence="2">
    <location>
        <begin position="309"/>
        <end position="379"/>
    </location>
</feature>
<gene>
    <name evidence="3" type="ORF">BDN70DRAFT_805663</name>
</gene>
<dbReference type="Proteomes" id="UP000807469">
    <property type="component" value="Unassembled WGS sequence"/>
</dbReference>
<evidence type="ECO:0000313" key="4">
    <source>
        <dbReference type="Proteomes" id="UP000807469"/>
    </source>
</evidence>
<dbReference type="AlphaFoldDB" id="A0A9P5Z506"/>
<dbReference type="Pfam" id="PF09350">
    <property type="entry name" value="DJC28_CD"/>
    <property type="match status" value="1"/>
</dbReference>
<proteinExistence type="predicted"/>
<keyword evidence="4" id="KW-1185">Reference proteome</keyword>
<dbReference type="OrthoDB" id="547796at2759"/>
<dbReference type="PANTHER" id="PTHR39394:SF1">
    <property type="entry name" value="DNAJ HOMOLOGUE SUBFAMILY C MEMBER 28 CONSERVED DOMAIN-CONTAINING PROTEIN"/>
    <property type="match status" value="1"/>
</dbReference>
<evidence type="ECO:0000313" key="3">
    <source>
        <dbReference type="EMBL" id="KAF9480164.1"/>
    </source>
</evidence>
<organism evidence="3 4">
    <name type="scientific">Pholiota conissans</name>
    <dbReference type="NCBI Taxonomy" id="109636"/>
    <lineage>
        <taxon>Eukaryota</taxon>
        <taxon>Fungi</taxon>
        <taxon>Dikarya</taxon>
        <taxon>Basidiomycota</taxon>
        <taxon>Agaricomycotina</taxon>
        <taxon>Agaricomycetes</taxon>
        <taxon>Agaricomycetidae</taxon>
        <taxon>Agaricales</taxon>
        <taxon>Agaricineae</taxon>
        <taxon>Strophariaceae</taxon>
        <taxon>Pholiota</taxon>
    </lineage>
</organism>
<dbReference type="InterPro" id="IPR018961">
    <property type="entry name" value="DnaJ_homolog_subfam-C_membr-28"/>
</dbReference>
<comment type="caution">
    <text evidence="3">The sequence shown here is derived from an EMBL/GenBank/DDBJ whole genome shotgun (WGS) entry which is preliminary data.</text>
</comment>
<feature type="compositionally biased region" description="Polar residues" evidence="1">
    <location>
        <begin position="30"/>
        <end position="47"/>
    </location>
</feature>
<protein>
    <recommendedName>
        <fullName evidence="2">DnaJ homologue subfamily C member 28 conserved domain-containing protein</fullName>
    </recommendedName>
</protein>
<evidence type="ECO:0000259" key="2">
    <source>
        <dbReference type="Pfam" id="PF09350"/>
    </source>
</evidence>
<reference evidence="3" key="1">
    <citation type="submission" date="2020-11" db="EMBL/GenBank/DDBJ databases">
        <authorList>
            <consortium name="DOE Joint Genome Institute"/>
            <person name="Ahrendt S."/>
            <person name="Riley R."/>
            <person name="Andreopoulos W."/>
            <person name="Labutti K."/>
            <person name="Pangilinan J."/>
            <person name="Ruiz-Duenas F.J."/>
            <person name="Barrasa J.M."/>
            <person name="Sanchez-Garcia M."/>
            <person name="Camarero S."/>
            <person name="Miyauchi S."/>
            <person name="Serrano A."/>
            <person name="Linde D."/>
            <person name="Babiker R."/>
            <person name="Drula E."/>
            <person name="Ayuso-Fernandez I."/>
            <person name="Pacheco R."/>
            <person name="Padilla G."/>
            <person name="Ferreira P."/>
            <person name="Barriuso J."/>
            <person name="Kellner H."/>
            <person name="Castanera R."/>
            <person name="Alfaro M."/>
            <person name="Ramirez L."/>
            <person name="Pisabarro A.G."/>
            <person name="Kuo A."/>
            <person name="Tritt A."/>
            <person name="Lipzen A."/>
            <person name="He G."/>
            <person name="Yan M."/>
            <person name="Ng V."/>
            <person name="Cullen D."/>
            <person name="Martin F."/>
            <person name="Rosso M.-N."/>
            <person name="Henrissat B."/>
            <person name="Hibbett D."/>
            <person name="Martinez A.T."/>
            <person name="Grigoriev I.V."/>
        </authorList>
    </citation>
    <scope>NUCLEOTIDE SEQUENCE</scope>
    <source>
        <strain evidence="3">CIRM-BRFM 674</strain>
    </source>
</reference>
<evidence type="ECO:0000256" key="1">
    <source>
        <dbReference type="SAM" id="MobiDB-lite"/>
    </source>
</evidence>
<feature type="region of interest" description="Disordered" evidence="1">
    <location>
        <begin position="1"/>
        <end position="74"/>
    </location>
</feature>
<dbReference type="EMBL" id="MU155199">
    <property type="protein sequence ID" value="KAF9480164.1"/>
    <property type="molecule type" value="Genomic_DNA"/>
</dbReference>
<accession>A0A9P5Z506</accession>
<sequence>MQATSIRPVLSIRQTHTRRIPPPNVFQVRFNHTTSNGRSNSSSQQTPEVKLRSPNVTPEIDANEPQERSSTVAPEVFKLEPTFGYAEPKNTSSGKSTSTSASAKLFADAAHEEAEEKAKMSQRLSVLEQQYPNWDGDESIKDAVLRMLVDKYKPLRTGTIQTAEEKIKLHPPKLAPAFGSHEIPISTPPQPVKLVPTTGSWATESLLPAKENHQPWHTEFKAPSMDNGSVKLAQMPPPPVTKKTTTQPMDDRARRLAREEKKRTQKVGRLSQAKESTLDYRLGIKGHQMQHQMASGMPNPTSIKGWNSLIEDKIENARKAGVFNSIKGRGKPLERTTDEYNPFIAREEFLMNRIVQRNNAAPPWIEIQRELDTAVATFREILRQAWIRRTIRVLVMEHPAPILAKLTLDDIQRHRDAEWIAKEKSYHTTAVDKLNALVRNYNGMAPYAVRRAYYTREAEVEKLYEECAPAILHALAERVPESPELPLGSSSGGSMSGPLGGGKLGKVVVFRFLDWLRLLFRRLFGIKET</sequence>
<dbReference type="PANTHER" id="PTHR39394">
    <property type="entry name" value="YALI0E31793P"/>
    <property type="match status" value="1"/>
</dbReference>